<evidence type="ECO:0000313" key="2">
    <source>
        <dbReference type="EMBL" id="GFS37113.1"/>
    </source>
</evidence>
<keyword evidence="3" id="KW-1185">Reference proteome</keyword>
<accession>A0A7J0DMB0</accession>
<evidence type="ECO:0000313" key="3">
    <source>
        <dbReference type="Proteomes" id="UP000585474"/>
    </source>
</evidence>
<comment type="caution">
    <text evidence="2">The sequence shown here is derived from an EMBL/GenBank/DDBJ whole genome shotgun (WGS) entry which is preliminary data.</text>
</comment>
<proteinExistence type="predicted"/>
<protein>
    <submittedName>
        <fullName evidence="2">Uncharacterized protein</fullName>
    </submittedName>
</protein>
<reference evidence="3" key="1">
    <citation type="submission" date="2019-07" db="EMBL/GenBank/DDBJ databases">
        <title>De Novo Assembly of kiwifruit Actinidia rufa.</title>
        <authorList>
            <person name="Sugita-Konishi S."/>
            <person name="Sato K."/>
            <person name="Mori E."/>
            <person name="Abe Y."/>
            <person name="Kisaki G."/>
            <person name="Hamano K."/>
            <person name="Suezawa K."/>
            <person name="Otani M."/>
            <person name="Fukuda T."/>
            <person name="Manabe T."/>
            <person name="Gomi K."/>
            <person name="Tabuchi M."/>
            <person name="Akimitsu K."/>
            <person name="Kataoka I."/>
        </authorList>
    </citation>
    <scope>NUCLEOTIDE SEQUENCE [LARGE SCALE GENOMIC DNA]</scope>
    <source>
        <strain evidence="3">cv. Fuchu</strain>
    </source>
</reference>
<evidence type="ECO:0000256" key="1">
    <source>
        <dbReference type="SAM" id="MobiDB-lite"/>
    </source>
</evidence>
<dbReference type="AlphaFoldDB" id="A0A7J0DMB0"/>
<gene>
    <name evidence="2" type="ORF">Acr_00g0049950</name>
</gene>
<dbReference type="EMBL" id="BJWL01000270">
    <property type="protein sequence ID" value="GFS37113.1"/>
    <property type="molecule type" value="Genomic_DNA"/>
</dbReference>
<sequence length="215" mass="24529">MEVTTSMIMECLFNEEARRREWIRTDQKESQPLSQKEAGKRPRSWKTHHKVLEKDGGVTIEGRTVRCLPLAAEIERCSLHSQHARGRIWMQTTRLAGVVGREHPHGRRSGGILRVSENKENTVEKKTGGLTELRGVSKDGGTISTMGPVVLASKWNKEATVNEVRKASAGTWRIRSVTRATWDLRICTEVWPAHDDEPVQDCPLEKLRRRNQSRF</sequence>
<feature type="region of interest" description="Disordered" evidence="1">
    <location>
        <begin position="24"/>
        <end position="46"/>
    </location>
</feature>
<name>A0A7J0DMB0_9ERIC</name>
<organism evidence="2 3">
    <name type="scientific">Actinidia rufa</name>
    <dbReference type="NCBI Taxonomy" id="165716"/>
    <lineage>
        <taxon>Eukaryota</taxon>
        <taxon>Viridiplantae</taxon>
        <taxon>Streptophyta</taxon>
        <taxon>Embryophyta</taxon>
        <taxon>Tracheophyta</taxon>
        <taxon>Spermatophyta</taxon>
        <taxon>Magnoliopsida</taxon>
        <taxon>eudicotyledons</taxon>
        <taxon>Gunneridae</taxon>
        <taxon>Pentapetalae</taxon>
        <taxon>asterids</taxon>
        <taxon>Ericales</taxon>
        <taxon>Actinidiaceae</taxon>
        <taxon>Actinidia</taxon>
    </lineage>
</organism>
<dbReference type="Proteomes" id="UP000585474">
    <property type="component" value="Unassembled WGS sequence"/>
</dbReference>